<dbReference type="RefSeq" id="XP_009829445.1">
    <property type="nucleotide sequence ID" value="XM_009831143.1"/>
</dbReference>
<dbReference type="EMBL" id="KI913124">
    <property type="protein sequence ID" value="ETV81587.1"/>
    <property type="molecule type" value="Genomic_DNA"/>
</dbReference>
<organism evidence="1">
    <name type="scientific">Aphanomyces astaci</name>
    <name type="common">Crayfish plague agent</name>
    <dbReference type="NCBI Taxonomy" id="112090"/>
    <lineage>
        <taxon>Eukaryota</taxon>
        <taxon>Sar</taxon>
        <taxon>Stramenopiles</taxon>
        <taxon>Oomycota</taxon>
        <taxon>Saprolegniomycetes</taxon>
        <taxon>Saprolegniales</taxon>
        <taxon>Verrucalvaceae</taxon>
        <taxon>Aphanomyces</taxon>
    </lineage>
</organism>
<reference evidence="1" key="1">
    <citation type="submission" date="2013-12" db="EMBL/GenBank/DDBJ databases">
        <title>The Genome Sequence of Aphanomyces astaci APO3.</title>
        <authorList>
            <consortium name="The Broad Institute Genomics Platform"/>
            <person name="Russ C."/>
            <person name="Tyler B."/>
            <person name="van West P."/>
            <person name="Dieguez-Uribeondo J."/>
            <person name="Young S.K."/>
            <person name="Zeng Q."/>
            <person name="Gargeya S."/>
            <person name="Fitzgerald M."/>
            <person name="Abouelleil A."/>
            <person name="Alvarado L."/>
            <person name="Chapman S.B."/>
            <person name="Gainer-Dewar J."/>
            <person name="Goldberg J."/>
            <person name="Griggs A."/>
            <person name="Gujja S."/>
            <person name="Hansen M."/>
            <person name="Howarth C."/>
            <person name="Imamovic A."/>
            <person name="Ireland A."/>
            <person name="Larimer J."/>
            <person name="McCowan C."/>
            <person name="Murphy C."/>
            <person name="Pearson M."/>
            <person name="Poon T.W."/>
            <person name="Priest M."/>
            <person name="Roberts A."/>
            <person name="Saif S."/>
            <person name="Shea T."/>
            <person name="Sykes S."/>
            <person name="Wortman J."/>
            <person name="Nusbaum C."/>
            <person name="Birren B."/>
        </authorList>
    </citation>
    <scope>NUCLEOTIDE SEQUENCE [LARGE SCALE GENOMIC DNA]</scope>
    <source>
        <strain evidence="1">APO3</strain>
    </source>
</reference>
<proteinExistence type="predicted"/>
<sequence>MNSPDLSDDTLLDVDLSLLLSSEDEAKFHHVVYFLQLHPTLINQLSRQQVNAFRAAGLLEIELSASHRSASITREMLTTGPMALMFPHYKTFFGVNHVTFRWQATTSGVDVTMANTSRRPVFVGLRVLAPQGIMALHLHDLVRLLETPSKVLLLGYVVTKRAIPLSVHPPAHNLLGLLYSQPILQYTRLGLTLNNRDVHNMRTALATGLVNFVQMSELLVNEAGQSVPFVSQSVGWEVECASWKVLEDLVSDGCQMLHLSCATTSKALILEDGRGGAFPVGVDALKRLFQGSAVQLVQLSECPSPTGGTASQLLLDAGVPYVVAAAPHIRQVTSSQLLRFSTHFYGALMGGKSIDASFCFAQNSPKLPADLFCLYGQSNGHHGSEVLFPITDAPETIFESLPTHRMTVNVCKGFIGRLRKAHDICFWLLDPTHDIRFVNIHGPSGIGKTQLALAATQYATDRGAFDGGIRLLHVKDMVQRKGAEHAVVWLQRIFINIKTNSGRAKSWLVVLDGAEVFFRTAYHAVVLLDFVPAILKDMPNMTVVATTLETVELPPPLKQFHVGLDSNPGGPLRFRALSTDAVWEQQTRLPQNDLDVESPRPTHAVAAAAPANNCSLM</sequence>
<gene>
    <name evidence="1" type="ORF">H257_06056</name>
</gene>
<dbReference type="STRING" id="112090.W4GPH5"/>
<name>W4GPH5_APHAT</name>
<accession>W4GPH5</accession>
<dbReference type="OrthoDB" id="77452at2759"/>
<dbReference type="SUPFAM" id="SSF52540">
    <property type="entry name" value="P-loop containing nucleoside triphosphate hydrolases"/>
    <property type="match status" value="1"/>
</dbReference>
<dbReference type="VEuPathDB" id="FungiDB:H257_06056"/>
<dbReference type="AlphaFoldDB" id="W4GPH5"/>
<dbReference type="Gene3D" id="3.40.50.300">
    <property type="entry name" value="P-loop containing nucleotide triphosphate hydrolases"/>
    <property type="match status" value="1"/>
</dbReference>
<dbReference type="GeneID" id="20808052"/>
<protein>
    <submittedName>
        <fullName evidence="1">Uncharacterized protein</fullName>
    </submittedName>
</protein>
<evidence type="ECO:0000313" key="1">
    <source>
        <dbReference type="EMBL" id="ETV81587.1"/>
    </source>
</evidence>
<dbReference type="InterPro" id="IPR027417">
    <property type="entry name" value="P-loop_NTPase"/>
</dbReference>